<evidence type="ECO:0000313" key="2">
    <source>
        <dbReference type="EMBL" id="CRG96834.1"/>
    </source>
</evidence>
<accession>A0A1J1GZV7</accession>
<dbReference type="VEuPathDB" id="PlasmoDB:PGAL8A_00441500"/>
<evidence type="ECO:0000256" key="1">
    <source>
        <dbReference type="SAM" id="Coils"/>
    </source>
</evidence>
<evidence type="ECO:0000313" key="3">
    <source>
        <dbReference type="Proteomes" id="UP000220797"/>
    </source>
</evidence>
<dbReference type="EMBL" id="CVMV01000070">
    <property type="protein sequence ID" value="CRG96834.1"/>
    <property type="molecule type" value="Genomic_DNA"/>
</dbReference>
<gene>
    <name evidence="2" type="ORF">PGAL8A_00441500</name>
</gene>
<keyword evidence="3" id="KW-1185">Reference proteome</keyword>
<organism evidence="2 3">
    <name type="scientific">Plasmodium gallinaceum</name>
    <dbReference type="NCBI Taxonomy" id="5849"/>
    <lineage>
        <taxon>Eukaryota</taxon>
        <taxon>Sar</taxon>
        <taxon>Alveolata</taxon>
        <taxon>Apicomplexa</taxon>
        <taxon>Aconoidasida</taxon>
        <taxon>Haemosporida</taxon>
        <taxon>Plasmodiidae</taxon>
        <taxon>Plasmodium</taxon>
        <taxon>Plasmodium (Haemamoeba)</taxon>
    </lineage>
</organism>
<comment type="caution">
    <text evidence="2">The sequence shown here is derived from an EMBL/GenBank/DDBJ whole genome shotgun (WGS) entry which is preliminary data.</text>
</comment>
<feature type="coiled-coil region" evidence="1">
    <location>
        <begin position="65"/>
        <end position="92"/>
    </location>
</feature>
<dbReference type="OMA" id="TKRTTFE"/>
<dbReference type="RefSeq" id="XP_028529637.1">
    <property type="nucleotide sequence ID" value="XM_028673156.1"/>
</dbReference>
<dbReference type="OrthoDB" id="9369505at2759"/>
<name>A0A1J1GZV7_PLAGA</name>
<protein>
    <submittedName>
        <fullName evidence="2">Uncharacterized protein</fullName>
    </submittedName>
</protein>
<dbReference type="AlphaFoldDB" id="A0A1J1GZV7"/>
<sequence length="1135" mass="139147">MNLNRTLFKNNHINKKLKKFFSYMSKEIEEVKNNNSKIWRKEIEILKKEGNQNDVDIDELNYMIKKEKRKKIKELKKEKDETKDNTKDVLNLFDITNNNKIENVNLKKNKLFQFDEYINYYDKWNIEKINYKNTKTTEMKTVVIENNIQNNQDIYNIKNYYDYFENSEHLENLKKQNNYNKLFSKNDPRLMWDIENDYYFANDDIFFFNNFNDSNYSQFFDTIDNNKNFYFSYLNKRKPIKFLSKDQIVEILEKHSEYLFREDNSNRHKKKSLSNNNNVDSYKNYNSNNEIYNNINNRISYSKDEKIIFFNENKILQHIIDIDYDNEKDMKNDKNYDFYLNILDRIEFISLSFKPKECVFILSFFYIYNILPFEILNKFIQNFLSHLHFLNIEQVLILIKIYSKWQKNYEDFLHLLLVYFFNLKMNCSNKQIRNKEQVSNQLMNKKSENNFISNIKNDIFFLQICLKNNIRINNSLMLFYDKNNLSFYNKNDLLLLFQCFFFLSDKKNSDLFYETIKISPFLLKNYKIMNNINQLRNFLYDKKNYPEVKLNLKELEIILLSLKNMNNVEFYENLKLFLINDYYYHNNIIKITEKKTDKYNNYSNHLLYVNIKIINFLIFYNIITSLKKYVLFPFFNKIDLFELLKYAKFSEDKIEVYKDSIRFYCLIKADIYEKEKNENNYYNKEKENNINGLIKFNQEDIKNLFICENENLNEFLYNYEKIDVKKIKLDLVVDFIYFINEFCTNFKNILDINKKVNEDILFILYFFYLKFLTITNSLKDNDKEKILYYYSSIIPSYEIKENDNSDLLIDEKFKKKEKKENFSFLYYNIFDQYMNKKSLSNKCNNNNNNNTDYLFNKNRYFLRNYTFNTLLLIFDKFFDSLKVSFDTNIFFKNIKNIILSVSLYIYKYENFINYYDFSLEHYLSLCSNNYNDKTSNYISNKSQGTSNILLKLMDNITSFFYLFKENYNNKLNDEEVILLINSLSLYTVSLQFYENIEDKKRNSENEKRDFQQFQKKKKAEKKIVEFYNNILYFLIKKLEKIDHLELNELNKLNMFETLSRLFILNSYNNISSKEIILLLNMLMNYIVNNELYINKENYYLIIISYQNLKENYQNFKNNNFFDFKLYEQMKHILYK</sequence>
<proteinExistence type="predicted"/>
<reference evidence="2" key="1">
    <citation type="submission" date="2015-04" db="EMBL/GenBank/DDBJ databases">
        <authorList>
            <consortium name="Pathogen Informatics"/>
        </authorList>
    </citation>
    <scope>NUCLEOTIDE SEQUENCE [LARGE SCALE GENOMIC DNA]</scope>
    <source>
        <strain evidence="2">8A</strain>
    </source>
</reference>
<dbReference type="Proteomes" id="UP000220797">
    <property type="component" value="Unassembled WGS sequence"/>
</dbReference>
<keyword evidence="1" id="KW-0175">Coiled coil</keyword>
<dbReference type="GeneID" id="39732948"/>